<dbReference type="Gene3D" id="3.40.50.1820">
    <property type="entry name" value="alpha/beta hydrolase"/>
    <property type="match status" value="1"/>
</dbReference>
<comment type="caution">
    <text evidence="3">The sequence shown here is derived from an EMBL/GenBank/DDBJ whole genome shotgun (WGS) entry which is preliminary data.</text>
</comment>
<dbReference type="InterPro" id="IPR029058">
    <property type="entry name" value="AB_hydrolase_fold"/>
</dbReference>
<dbReference type="Proteomes" id="UP000597761">
    <property type="component" value="Unassembled WGS sequence"/>
</dbReference>
<dbReference type="Pfam" id="PF01738">
    <property type="entry name" value="DLH"/>
    <property type="match status" value="1"/>
</dbReference>
<dbReference type="EMBL" id="BMJI01000005">
    <property type="protein sequence ID" value="GGC87120.1"/>
    <property type="molecule type" value="Genomic_DNA"/>
</dbReference>
<sequence length="255" mass="26976">MIELTSTDTTREGGSNPVPAYVAEPGPGATVRGGLVLIEEIWGVNDHITDVANRLAAEGYLVVAPEILALGVDLEEAAELGRIRAHGTDEERHDSQPRFRELLAPTHSPEFAGAAITALRSAVGRLLADERVDGRVGVVGFCFGGTYSLALAAADDRLRAAVSWYGAPLDADDLSGVRCPVLAFYGAEDEHVTASRPAVEQALGETGTPFEGIVYPDAGHAFFNDTNPLAYRASPAADSWRRALAFLAAHLQQTG</sequence>
<proteinExistence type="predicted"/>
<dbReference type="InterPro" id="IPR002925">
    <property type="entry name" value="Dienelactn_hydro"/>
</dbReference>
<organism evidence="3 4">
    <name type="scientific">Tersicoccus solisilvae</name>
    <dbReference type="NCBI Taxonomy" id="1882339"/>
    <lineage>
        <taxon>Bacteria</taxon>
        <taxon>Bacillati</taxon>
        <taxon>Actinomycetota</taxon>
        <taxon>Actinomycetes</taxon>
        <taxon>Micrococcales</taxon>
        <taxon>Micrococcaceae</taxon>
        <taxon>Tersicoccus</taxon>
    </lineage>
</organism>
<dbReference type="PANTHER" id="PTHR46623">
    <property type="entry name" value="CARBOXYMETHYLENEBUTENOLIDASE-RELATED"/>
    <property type="match status" value="1"/>
</dbReference>
<evidence type="ECO:0000313" key="4">
    <source>
        <dbReference type="Proteomes" id="UP000597761"/>
    </source>
</evidence>
<feature type="domain" description="Dienelactone hydrolase" evidence="2">
    <location>
        <begin position="20"/>
        <end position="250"/>
    </location>
</feature>
<reference evidence="4" key="1">
    <citation type="journal article" date="2019" name="Int. J. Syst. Evol. Microbiol.">
        <title>The Global Catalogue of Microorganisms (GCM) 10K type strain sequencing project: providing services to taxonomists for standard genome sequencing and annotation.</title>
        <authorList>
            <consortium name="The Broad Institute Genomics Platform"/>
            <consortium name="The Broad Institute Genome Sequencing Center for Infectious Disease"/>
            <person name="Wu L."/>
            <person name="Ma J."/>
        </authorList>
    </citation>
    <scope>NUCLEOTIDE SEQUENCE [LARGE SCALE GENOMIC DNA]</scope>
    <source>
        <strain evidence="4">CGMCC 1.15480</strain>
    </source>
</reference>
<gene>
    <name evidence="3" type="ORF">GCM10011512_12550</name>
</gene>
<name>A0ABQ1P1G1_9MICC</name>
<evidence type="ECO:0000313" key="3">
    <source>
        <dbReference type="EMBL" id="GGC87120.1"/>
    </source>
</evidence>
<feature type="region of interest" description="Disordered" evidence="1">
    <location>
        <begin position="1"/>
        <end position="21"/>
    </location>
</feature>
<accession>A0ABQ1P1G1</accession>
<dbReference type="SUPFAM" id="SSF53474">
    <property type="entry name" value="alpha/beta-Hydrolases"/>
    <property type="match status" value="1"/>
</dbReference>
<dbReference type="PANTHER" id="PTHR46623:SF7">
    <property type="entry name" value="CARBOXYMETHYLENEBUTENOLIDASE"/>
    <property type="match status" value="1"/>
</dbReference>
<evidence type="ECO:0000256" key="1">
    <source>
        <dbReference type="SAM" id="MobiDB-lite"/>
    </source>
</evidence>
<protein>
    <recommendedName>
        <fullName evidence="2">Dienelactone hydrolase domain-containing protein</fullName>
    </recommendedName>
</protein>
<dbReference type="InterPro" id="IPR051049">
    <property type="entry name" value="Dienelactone_hydrolase-like"/>
</dbReference>
<keyword evidence="4" id="KW-1185">Reference proteome</keyword>
<evidence type="ECO:0000259" key="2">
    <source>
        <dbReference type="Pfam" id="PF01738"/>
    </source>
</evidence>